<evidence type="ECO:0000256" key="5">
    <source>
        <dbReference type="ARBA" id="ARBA00022763"/>
    </source>
</evidence>
<comment type="subcellular location">
    <subcellularLocation>
        <location evidence="1">Nucleus</location>
    </subcellularLocation>
</comment>
<keyword evidence="4" id="KW-0677">Repeat</keyword>
<dbReference type="Pfam" id="PF24105">
    <property type="entry name" value="Beta-prop_CAF1B_HIR1"/>
    <property type="match status" value="1"/>
</dbReference>
<dbReference type="InterPro" id="IPR045145">
    <property type="entry name" value="PTHR15271"/>
</dbReference>
<evidence type="ECO:0000313" key="11">
    <source>
        <dbReference type="EMBL" id="NWY36732.1"/>
    </source>
</evidence>
<accession>A0A7K7DV52</accession>
<dbReference type="PROSITE" id="PS50294">
    <property type="entry name" value="WD_REPEATS_REGION"/>
    <property type="match status" value="1"/>
</dbReference>
<evidence type="ECO:0000256" key="6">
    <source>
        <dbReference type="ARBA" id="ARBA00022853"/>
    </source>
</evidence>
<organism evidence="11 12">
    <name type="scientific">Sylvia atricapilla</name>
    <name type="common">blackcap</name>
    <dbReference type="NCBI Taxonomy" id="48155"/>
    <lineage>
        <taxon>Eukaryota</taxon>
        <taxon>Metazoa</taxon>
        <taxon>Chordata</taxon>
        <taxon>Craniata</taxon>
        <taxon>Vertebrata</taxon>
        <taxon>Euteleostomi</taxon>
        <taxon>Archelosauria</taxon>
        <taxon>Archosauria</taxon>
        <taxon>Dinosauria</taxon>
        <taxon>Saurischia</taxon>
        <taxon>Theropoda</taxon>
        <taxon>Coelurosauria</taxon>
        <taxon>Aves</taxon>
        <taxon>Neognathae</taxon>
        <taxon>Neoaves</taxon>
        <taxon>Telluraves</taxon>
        <taxon>Australaves</taxon>
        <taxon>Passeriformes</taxon>
        <taxon>Sylvioidea</taxon>
        <taxon>Sylviidae</taxon>
        <taxon>Sylviinae</taxon>
        <taxon>Sylvia</taxon>
    </lineage>
</organism>
<feature type="repeat" description="WD" evidence="9">
    <location>
        <begin position="81"/>
        <end position="111"/>
    </location>
</feature>
<dbReference type="SMART" id="SM00320">
    <property type="entry name" value="WD40"/>
    <property type="match status" value="2"/>
</dbReference>
<sequence length="171" mass="19464">DAVILLWKLNDSKELEPLVFQDEDEAQLNKENWAVIKTLRGHLEDVYDICWTSDGNYMASASVDNTAIMWDVNKGQKVSIFNEHKSYVQGVTWDPLGQYIATLSCDSSIRLELPSGCFASLGLQLAHSWPSPQSCFSLLQVRSFRMFHDDSMKSFFRRLSFTPDGSYLLTP</sequence>
<dbReference type="Proteomes" id="UP000573818">
    <property type="component" value="Unassembled WGS sequence"/>
</dbReference>
<feature type="non-terminal residue" evidence="11">
    <location>
        <position position="1"/>
    </location>
</feature>
<dbReference type="SUPFAM" id="SSF50978">
    <property type="entry name" value="WD40 repeat-like"/>
    <property type="match status" value="1"/>
</dbReference>
<dbReference type="AlphaFoldDB" id="A0A7K7DV52"/>
<reference evidence="11 12" key="1">
    <citation type="submission" date="2019-09" db="EMBL/GenBank/DDBJ databases">
        <title>Bird 10,000 Genomes (B10K) Project - Family phase.</title>
        <authorList>
            <person name="Zhang G."/>
        </authorList>
    </citation>
    <scope>NUCLEOTIDE SEQUENCE [LARGE SCALE GENOMIC DNA]</scope>
    <source>
        <strain evidence="11">OUT-0013</strain>
        <tissue evidence="11">Blood</tissue>
    </source>
</reference>
<comment type="caution">
    <text evidence="11">The sequence shown here is derived from an EMBL/GenBank/DDBJ whole genome shotgun (WGS) entry which is preliminary data.</text>
</comment>
<dbReference type="EMBL" id="VZSL01000011">
    <property type="protein sequence ID" value="NWY36732.1"/>
    <property type="molecule type" value="Genomic_DNA"/>
</dbReference>
<proteinExistence type="inferred from homology"/>
<evidence type="ECO:0000256" key="2">
    <source>
        <dbReference type="ARBA" id="ARBA00007306"/>
    </source>
</evidence>
<dbReference type="GO" id="GO:0005634">
    <property type="term" value="C:nucleus"/>
    <property type="evidence" value="ECO:0007669"/>
    <property type="project" value="UniProtKB-SubCell"/>
</dbReference>
<keyword evidence="12" id="KW-1185">Reference proteome</keyword>
<keyword evidence="5" id="KW-0227">DNA damage</keyword>
<evidence type="ECO:0000256" key="4">
    <source>
        <dbReference type="ARBA" id="ARBA00022737"/>
    </source>
</evidence>
<gene>
    <name evidence="11" type="primary">Chaf1b</name>
    <name evidence="11" type="ORF">SYLATR_R08407</name>
</gene>
<dbReference type="InterPro" id="IPR001632">
    <property type="entry name" value="WD40_G-protein_beta-like"/>
</dbReference>
<dbReference type="Gene3D" id="2.130.10.10">
    <property type="entry name" value="YVTN repeat-like/Quinoprotein amine dehydrogenase"/>
    <property type="match status" value="1"/>
</dbReference>
<dbReference type="InterPro" id="IPR036322">
    <property type="entry name" value="WD40_repeat_dom_sf"/>
</dbReference>
<dbReference type="PROSITE" id="PS50082">
    <property type="entry name" value="WD_REPEATS_2"/>
    <property type="match status" value="2"/>
</dbReference>
<keyword evidence="3 9" id="KW-0853">WD repeat</keyword>
<protein>
    <submittedName>
        <fullName evidence="11">CAF1B factor</fullName>
    </submittedName>
</protein>
<dbReference type="GO" id="GO:0006281">
    <property type="term" value="P:DNA repair"/>
    <property type="evidence" value="ECO:0007669"/>
    <property type="project" value="UniProtKB-KW"/>
</dbReference>
<dbReference type="PANTHER" id="PTHR15271">
    <property type="entry name" value="CHROMATIN ASSEMBLY FACTOR 1 SUBUNIT B"/>
    <property type="match status" value="1"/>
</dbReference>
<keyword evidence="7" id="KW-0234">DNA repair</keyword>
<dbReference type="GO" id="GO:0006335">
    <property type="term" value="P:DNA replication-dependent chromatin assembly"/>
    <property type="evidence" value="ECO:0007669"/>
    <property type="project" value="InterPro"/>
</dbReference>
<feature type="domain" description="CAF1B/HIR1 beta-propeller" evidence="10">
    <location>
        <begin position="1"/>
        <end position="171"/>
    </location>
</feature>
<evidence type="ECO:0000256" key="3">
    <source>
        <dbReference type="ARBA" id="ARBA00022574"/>
    </source>
</evidence>
<keyword evidence="6" id="KW-0156">Chromatin regulator</keyword>
<dbReference type="PRINTS" id="PR00319">
    <property type="entry name" value="GPROTEINB"/>
</dbReference>
<evidence type="ECO:0000256" key="7">
    <source>
        <dbReference type="ARBA" id="ARBA00023204"/>
    </source>
</evidence>
<feature type="non-terminal residue" evidence="11">
    <location>
        <position position="171"/>
    </location>
</feature>
<comment type="similarity">
    <text evidence="2">Belongs to the WD repeat HIR1 family.</text>
</comment>
<evidence type="ECO:0000256" key="1">
    <source>
        <dbReference type="ARBA" id="ARBA00004123"/>
    </source>
</evidence>
<dbReference type="GO" id="GO:0006334">
    <property type="term" value="P:nucleosome assembly"/>
    <property type="evidence" value="ECO:0007669"/>
    <property type="project" value="TreeGrafter"/>
</dbReference>
<dbReference type="PANTHER" id="PTHR15271:SF4">
    <property type="entry name" value="CHROMATIN ASSEMBLY FACTOR 1 SUBUNIT B"/>
    <property type="match status" value="1"/>
</dbReference>
<keyword evidence="8" id="KW-0539">Nucleus</keyword>
<dbReference type="InterPro" id="IPR001680">
    <property type="entry name" value="WD40_rpt"/>
</dbReference>
<evidence type="ECO:0000256" key="9">
    <source>
        <dbReference type="PROSITE-ProRule" id="PRU00221"/>
    </source>
</evidence>
<dbReference type="GO" id="GO:0033186">
    <property type="term" value="C:CAF-1 complex"/>
    <property type="evidence" value="ECO:0007669"/>
    <property type="project" value="TreeGrafter"/>
</dbReference>
<dbReference type="InterPro" id="IPR019775">
    <property type="entry name" value="WD40_repeat_CS"/>
</dbReference>
<evidence type="ECO:0000256" key="8">
    <source>
        <dbReference type="ARBA" id="ARBA00023242"/>
    </source>
</evidence>
<evidence type="ECO:0000259" key="10">
    <source>
        <dbReference type="Pfam" id="PF24105"/>
    </source>
</evidence>
<feature type="repeat" description="WD" evidence="9">
    <location>
        <begin position="39"/>
        <end position="80"/>
    </location>
</feature>
<name>A0A7K7DV52_9SYLV</name>
<dbReference type="InterPro" id="IPR015943">
    <property type="entry name" value="WD40/YVTN_repeat-like_dom_sf"/>
</dbReference>
<evidence type="ECO:0000313" key="12">
    <source>
        <dbReference type="Proteomes" id="UP000573818"/>
    </source>
</evidence>
<dbReference type="InterPro" id="IPR055410">
    <property type="entry name" value="Beta-prop_CAF1B_HIR1"/>
</dbReference>
<dbReference type="PROSITE" id="PS00678">
    <property type="entry name" value="WD_REPEATS_1"/>
    <property type="match status" value="1"/>
</dbReference>